<organism evidence="2 3">
    <name type="scientific">Nocardioides kribbensis</name>
    <dbReference type="NCBI Taxonomy" id="305517"/>
    <lineage>
        <taxon>Bacteria</taxon>
        <taxon>Bacillati</taxon>
        <taxon>Actinomycetota</taxon>
        <taxon>Actinomycetes</taxon>
        <taxon>Propionibacteriales</taxon>
        <taxon>Nocardioidaceae</taxon>
        <taxon>Nocardioides</taxon>
    </lineage>
</organism>
<gene>
    <name evidence="2" type="ORF">V6R90_05665</name>
</gene>
<evidence type="ECO:0000313" key="2">
    <source>
        <dbReference type="EMBL" id="MEQ7846759.1"/>
    </source>
</evidence>
<evidence type="ECO:0000313" key="3">
    <source>
        <dbReference type="Proteomes" id="UP001482520"/>
    </source>
</evidence>
<dbReference type="InterPro" id="IPR025164">
    <property type="entry name" value="Toastrack_DUF4097"/>
</dbReference>
<dbReference type="Proteomes" id="UP001482520">
    <property type="component" value="Unassembled WGS sequence"/>
</dbReference>
<dbReference type="Pfam" id="PF13349">
    <property type="entry name" value="DUF4097"/>
    <property type="match status" value="1"/>
</dbReference>
<keyword evidence="3" id="KW-1185">Reference proteome</keyword>
<protein>
    <submittedName>
        <fullName evidence="2">DUF4097 family beta strand repeat-containing protein</fullName>
    </submittedName>
</protein>
<dbReference type="RefSeq" id="WP_349505058.1">
    <property type="nucleotide sequence ID" value="NZ_JBEFDI010000024.1"/>
</dbReference>
<evidence type="ECO:0000259" key="1">
    <source>
        <dbReference type="Pfam" id="PF13349"/>
    </source>
</evidence>
<dbReference type="EMBL" id="JBEGDP010000004">
    <property type="protein sequence ID" value="MEQ7846759.1"/>
    <property type="molecule type" value="Genomic_DNA"/>
</dbReference>
<dbReference type="PANTHER" id="PTHR34094:SF1">
    <property type="entry name" value="PROTEIN FAM185A"/>
    <property type="match status" value="1"/>
</dbReference>
<reference evidence="2 3" key="1">
    <citation type="submission" date="2024-02" db="EMBL/GenBank/DDBJ databases">
        <title>Full genome sequence of Nocardioides kribbensis.</title>
        <authorList>
            <person name="Poletto B.L."/>
            <person name="Silva G."/>
            <person name="Galante D."/>
            <person name="Campos K.R."/>
            <person name="Santos M.B.N."/>
            <person name="Sacchi C.T."/>
        </authorList>
    </citation>
    <scope>NUCLEOTIDE SEQUENCE [LARGE SCALE GENOMIC DNA]</scope>
    <source>
        <strain evidence="2 3">O4R</strain>
    </source>
</reference>
<accession>A0ABV1NW66</accession>
<proteinExistence type="predicted"/>
<dbReference type="Gene3D" id="2.160.20.120">
    <property type="match status" value="1"/>
</dbReference>
<name>A0ABV1NW66_9ACTN</name>
<dbReference type="PANTHER" id="PTHR34094">
    <property type="match status" value="1"/>
</dbReference>
<comment type="caution">
    <text evidence="2">The sequence shown here is derived from an EMBL/GenBank/DDBJ whole genome shotgun (WGS) entry which is preliminary data.</text>
</comment>
<sequence length="280" mass="28005">MSSTREHRLDVDGPVDLVVRNPRGVVTVTAVTATPAAAGDAEPVTVSVTGPAPDTVDVRSEDGRVEVAAPTGRSAEGHYHLTIRVPAGSRLTARLGSSELSAVGPLATATVQGASGDVTVEDLAGASRVETGSGDVRLPRCADVTVQSGSGDVELGRVGGAAQVSTGSGDVTVEACTHELVVKTGSGDLHVGSLQGALSFSTASGDLTVERAEHGSVSARSASGDVHVGVPAGLPTWTDVGSVSGEVASELEAVGEPAPGQDHLLVRATTVSGDVRLSRR</sequence>
<feature type="domain" description="DUF4097" evidence="1">
    <location>
        <begin position="129"/>
        <end position="277"/>
    </location>
</feature>